<dbReference type="FunFam" id="3.20.20.140:FF:000005">
    <property type="entry name" value="TatD family hydrolase"/>
    <property type="match status" value="1"/>
</dbReference>
<dbReference type="EMBL" id="AP014924">
    <property type="protein sequence ID" value="BAS29000.1"/>
    <property type="molecule type" value="Genomic_DNA"/>
</dbReference>
<keyword evidence="1 3" id="KW-0479">Metal-binding</keyword>
<dbReference type="GO" id="GO:0005829">
    <property type="term" value="C:cytosol"/>
    <property type="evidence" value="ECO:0007669"/>
    <property type="project" value="TreeGrafter"/>
</dbReference>
<evidence type="ECO:0000313" key="4">
    <source>
        <dbReference type="EMBL" id="BAS29000.1"/>
    </source>
</evidence>
<feature type="binding site" evidence="3">
    <location>
        <position position="93"/>
    </location>
    <ligand>
        <name>a divalent metal cation</name>
        <dbReference type="ChEBI" id="CHEBI:60240"/>
        <label>1</label>
    </ligand>
</feature>
<dbReference type="InterPro" id="IPR001130">
    <property type="entry name" value="TatD-like"/>
</dbReference>
<keyword evidence="2 4" id="KW-0378">Hydrolase</keyword>
<evidence type="ECO:0000256" key="2">
    <source>
        <dbReference type="ARBA" id="ARBA00022801"/>
    </source>
</evidence>
<dbReference type="PANTHER" id="PTHR46124">
    <property type="entry name" value="D-AMINOACYL-TRNA DEACYLASE"/>
    <property type="match status" value="1"/>
</dbReference>
<organism evidence="4 5">
    <name type="scientific">Limnochorda pilosa</name>
    <dbReference type="NCBI Taxonomy" id="1555112"/>
    <lineage>
        <taxon>Bacteria</taxon>
        <taxon>Bacillati</taxon>
        <taxon>Bacillota</taxon>
        <taxon>Limnochordia</taxon>
        <taxon>Limnochordales</taxon>
        <taxon>Limnochordaceae</taxon>
        <taxon>Limnochorda</taxon>
    </lineage>
</organism>
<dbReference type="InterPro" id="IPR032466">
    <property type="entry name" value="Metal_Hydrolase"/>
</dbReference>
<dbReference type="GO" id="GO:0016788">
    <property type="term" value="F:hydrolase activity, acting on ester bonds"/>
    <property type="evidence" value="ECO:0007669"/>
    <property type="project" value="InterPro"/>
</dbReference>
<evidence type="ECO:0000313" key="5">
    <source>
        <dbReference type="Proteomes" id="UP000065807"/>
    </source>
</evidence>
<dbReference type="GO" id="GO:0004536">
    <property type="term" value="F:DNA nuclease activity"/>
    <property type="evidence" value="ECO:0007669"/>
    <property type="project" value="InterPro"/>
</dbReference>
<sequence length="263" mass="29475">MWVDVHLHLTDETFRGEEEAVLRRAEESGIAWVVTSGVDLESSERAVELARRHPGRVWATVGVHPHEARLWDEGSEAALERLAADPHVVAVGEIGLDFHYDHSPRDVQARVFRRQIRLARKLGLPVVIHSREAPGETLAALREEGRAEGLLHCFHGDQAFAREVLDLGLFVSVGGMLTFRSMDGLRQVVTGLPRERVCLETDAPYLAPVPHRGRRNEPAWVIESGRVLATLWHMEPLEAARLTAANARRLFRRADEAARTKEA</sequence>
<reference evidence="5" key="1">
    <citation type="submission" date="2015-07" db="EMBL/GenBank/DDBJ databases">
        <title>Complete genome sequence and phylogenetic analysis of Limnochorda pilosa.</title>
        <authorList>
            <person name="Watanabe M."/>
            <person name="Kojima H."/>
            <person name="Fukui M."/>
        </authorList>
    </citation>
    <scope>NUCLEOTIDE SEQUENCE [LARGE SCALE GENOMIC DNA]</scope>
    <source>
        <strain evidence="5">HC45</strain>
    </source>
</reference>
<dbReference type="GO" id="GO:0046872">
    <property type="term" value="F:metal ion binding"/>
    <property type="evidence" value="ECO:0007669"/>
    <property type="project" value="UniProtKB-KW"/>
</dbReference>
<dbReference type="STRING" id="1555112.LIP_3177"/>
<dbReference type="PANTHER" id="PTHR46124:SF2">
    <property type="entry name" value="D-AMINOACYL-TRNA DEACYLASE"/>
    <property type="match status" value="1"/>
</dbReference>
<dbReference type="OrthoDB" id="9810005at2"/>
<evidence type="ECO:0000256" key="1">
    <source>
        <dbReference type="ARBA" id="ARBA00022723"/>
    </source>
</evidence>
<gene>
    <name evidence="4" type="ORF">LIP_3177</name>
</gene>
<name>A0A0K2SPE8_LIMPI</name>
<dbReference type="InterPro" id="IPR015991">
    <property type="entry name" value="TatD/YcfH-like"/>
</dbReference>
<dbReference type="PIRSF" id="PIRSF005902">
    <property type="entry name" value="DNase_TatD"/>
    <property type="match status" value="1"/>
</dbReference>
<dbReference type="Proteomes" id="UP000065807">
    <property type="component" value="Chromosome"/>
</dbReference>
<dbReference type="PATRIC" id="fig|1555112.3.peg.3221"/>
<evidence type="ECO:0000256" key="3">
    <source>
        <dbReference type="PIRSR" id="PIRSR005902-1"/>
    </source>
</evidence>
<dbReference type="NCBIfam" id="TIGR00010">
    <property type="entry name" value="YchF/TatD family DNA exonuclease"/>
    <property type="match status" value="1"/>
</dbReference>
<reference evidence="5" key="2">
    <citation type="journal article" date="2016" name="Int. J. Syst. Evol. Microbiol.">
        <title>Complete genome sequence and cell structure of Limnochorda pilosa, a Gram-negative spore-former within the phylum Firmicutes.</title>
        <authorList>
            <person name="Watanabe M."/>
            <person name="Kojima H."/>
            <person name="Fukui M."/>
        </authorList>
    </citation>
    <scope>NUCLEOTIDE SEQUENCE [LARGE SCALE GENOMIC DNA]</scope>
    <source>
        <strain evidence="5">HC45</strain>
    </source>
</reference>
<dbReference type="AlphaFoldDB" id="A0A0K2SPE8"/>
<keyword evidence="5" id="KW-1185">Reference proteome</keyword>
<feature type="binding site" evidence="3">
    <location>
        <position position="8"/>
    </location>
    <ligand>
        <name>a divalent metal cation</name>
        <dbReference type="ChEBI" id="CHEBI:60240"/>
        <label>1</label>
    </ligand>
</feature>
<dbReference type="SUPFAM" id="SSF51556">
    <property type="entry name" value="Metallo-dependent hydrolases"/>
    <property type="match status" value="1"/>
</dbReference>
<dbReference type="KEGG" id="lpil:LIP_3177"/>
<feature type="binding site" evidence="3">
    <location>
        <position position="202"/>
    </location>
    <ligand>
        <name>a divalent metal cation</name>
        <dbReference type="ChEBI" id="CHEBI:60240"/>
        <label>1</label>
    </ligand>
</feature>
<feature type="binding site" evidence="3">
    <location>
        <position position="129"/>
    </location>
    <ligand>
        <name>a divalent metal cation</name>
        <dbReference type="ChEBI" id="CHEBI:60240"/>
        <label>2</label>
    </ligand>
</feature>
<proteinExistence type="predicted"/>
<dbReference type="Gene3D" id="3.20.20.140">
    <property type="entry name" value="Metal-dependent hydrolases"/>
    <property type="match status" value="1"/>
</dbReference>
<feature type="binding site" evidence="3">
    <location>
        <position position="152"/>
    </location>
    <ligand>
        <name>a divalent metal cation</name>
        <dbReference type="ChEBI" id="CHEBI:60240"/>
        <label>2</label>
    </ligand>
</feature>
<dbReference type="Pfam" id="PF01026">
    <property type="entry name" value="TatD_DNase"/>
    <property type="match status" value="1"/>
</dbReference>
<dbReference type="CDD" id="cd01310">
    <property type="entry name" value="TatD_DNAse"/>
    <property type="match status" value="1"/>
</dbReference>
<accession>A0A0K2SPE8</accession>
<feature type="binding site" evidence="3">
    <location>
        <position position="6"/>
    </location>
    <ligand>
        <name>a divalent metal cation</name>
        <dbReference type="ChEBI" id="CHEBI:60240"/>
        <label>1</label>
    </ligand>
</feature>
<protein>
    <submittedName>
        <fullName evidence="4">Hydrolase TatD</fullName>
    </submittedName>
</protein>